<evidence type="ECO:0000313" key="2">
    <source>
        <dbReference type="EMBL" id="KAL0456597.1"/>
    </source>
</evidence>
<feature type="compositionally biased region" description="Basic and acidic residues" evidence="1">
    <location>
        <begin position="21"/>
        <end position="30"/>
    </location>
</feature>
<protein>
    <submittedName>
        <fullName evidence="2">Uncharacterized protein</fullName>
    </submittedName>
</protein>
<dbReference type="EMBL" id="JACGWN010000003">
    <property type="protein sequence ID" value="KAL0456597.1"/>
    <property type="molecule type" value="Genomic_DNA"/>
</dbReference>
<gene>
    <name evidence="2" type="ORF">Slati_0998900</name>
</gene>
<dbReference type="Gene3D" id="3.10.10.10">
    <property type="entry name" value="HIV Type 1 Reverse Transcriptase, subunit A, domain 1"/>
    <property type="match status" value="1"/>
</dbReference>
<reference evidence="2" key="1">
    <citation type="submission" date="2020-06" db="EMBL/GenBank/DDBJ databases">
        <authorList>
            <person name="Li T."/>
            <person name="Hu X."/>
            <person name="Zhang T."/>
            <person name="Song X."/>
            <person name="Zhang H."/>
            <person name="Dai N."/>
            <person name="Sheng W."/>
            <person name="Hou X."/>
            <person name="Wei L."/>
        </authorList>
    </citation>
    <scope>NUCLEOTIDE SEQUENCE</scope>
    <source>
        <strain evidence="2">KEN1</strain>
        <tissue evidence="2">Leaf</tissue>
    </source>
</reference>
<dbReference type="AlphaFoldDB" id="A0AAW2XQY3"/>
<reference evidence="2" key="2">
    <citation type="journal article" date="2024" name="Plant">
        <title>Genomic evolution and insights into agronomic trait innovations of Sesamum species.</title>
        <authorList>
            <person name="Miao H."/>
            <person name="Wang L."/>
            <person name="Qu L."/>
            <person name="Liu H."/>
            <person name="Sun Y."/>
            <person name="Le M."/>
            <person name="Wang Q."/>
            <person name="Wei S."/>
            <person name="Zheng Y."/>
            <person name="Lin W."/>
            <person name="Duan Y."/>
            <person name="Cao H."/>
            <person name="Xiong S."/>
            <person name="Wang X."/>
            <person name="Wei L."/>
            <person name="Li C."/>
            <person name="Ma Q."/>
            <person name="Ju M."/>
            <person name="Zhao R."/>
            <person name="Li G."/>
            <person name="Mu C."/>
            <person name="Tian Q."/>
            <person name="Mei H."/>
            <person name="Zhang T."/>
            <person name="Gao T."/>
            <person name="Zhang H."/>
        </authorList>
    </citation>
    <scope>NUCLEOTIDE SEQUENCE</scope>
    <source>
        <strain evidence="2">KEN1</strain>
    </source>
</reference>
<comment type="caution">
    <text evidence="2">The sequence shown here is derived from an EMBL/GenBank/DDBJ whole genome shotgun (WGS) entry which is preliminary data.</text>
</comment>
<feature type="region of interest" description="Disordered" evidence="1">
    <location>
        <begin position="1"/>
        <end position="42"/>
    </location>
</feature>
<sequence>MWKGQKRSPNEALEWPPQGKRSREGDLKEELDTDQGTPSKVQPAVELLNIELVLGDPEKTTRIGSQIDETVREEVIKYLKRNMDVFAWTSQDLEGINPEVISHHLNIDPRVKPVKQKKRHFGPQKDKIIQAEIDKLVTAGT</sequence>
<evidence type="ECO:0000256" key="1">
    <source>
        <dbReference type="SAM" id="MobiDB-lite"/>
    </source>
</evidence>
<organism evidence="2">
    <name type="scientific">Sesamum latifolium</name>
    <dbReference type="NCBI Taxonomy" id="2727402"/>
    <lineage>
        <taxon>Eukaryota</taxon>
        <taxon>Viridiplantae</taxon>
        <taxon>Streptophyta</taxon>
        <taxon>Embryophyta</taxon>
        <taxon>Tracheophyta</taxon>
        <taxon>Spermatophyta</taxon>
        <taxon>Magnoliopsida</taxon>
        <taxon>eudicotyledons</taxon>
        <taxon>Gunneridae</taxon>
        <taxon>Pentapetalae</taxon>
        <taxon>asterids</taxon>
        <taxon>lamiids</taxon>
        <taxon>Lamiales</taxon>
        <taxon>Pedaliaceae</taxon>
        <taxon>Sesamum</taxon>
    </lineage>
</organism>
<name>A0AAW2XQY3_9LAMI</name>
<accession>A0AAW2XQY3</accession>
<proteinExistence type="predicted"/>